<evidence type="ECO:0000256" key="1">
    <source>
        <dbReference type="SAM" id="Phobius"/>
    </source>
</evidence>
<sequence>MIGLVTLPILSNAAFGGVALGSSLQDCIDLFDTFEATNFGHKSGAAAKPFRQDGSQLISCDFVGLCPDGISRQTCSWLRFFSVNCETVSGNVFASIRTNSLPNHCYDSKTNPATGSSTEFNAYEFYQIRFNLEPRLMLRFAGLSQSNSDSIFTTINSQLAYNTVACSNGWALNSLIDANIIDGNEFVYNPFRSTPINDDWSYTADFYTRYPHLKLTSSNSIVGVARNGVFIFSGLTFDDYDAFFPASYGAKNLPKKVSVDLCLGTTETYNVYRYHMYSPCMFDITVRYSQGGCTTSAICRNDVIDYAKKMTLATQRTFLPIGLAKDGRIIYGPYKENGNLWQPCEVDICNGRLFGDNYAYVATMFFPYVVGCWGPGNLGMNYKAECSSKPRLCKSGFQSLQSPFLIVIATLTFVLFSFYN</sequence>
<dbReference type="EMBL" id="CCKQ01003856">
    <property type="protein sequence ID" value="CDW74997.1"/>
    <property type="molecule type" value="Genomic_DNA"/>
</dbReference>
<keyword evidence="4" id="KW-1185">Reference proteome</keyword>
<dbReference type="Proteomes" id="UP000039865">
    <property type="component" value="Unassembled WGS sequence"/>
</dbReference>
<evidence type="ECO:0008006" key="5">
    <source>
        <dbReference type="Google" id="ProtNLM"/>
    </source>
</evidence>
<name>A0A077ZZH3_STYLE</name>
<keyword evidence="1" id="KW-1133">Transmembrane helix</keyword>
<organism evidence="3 4">
    <name type="scientific">Stylonychia lemnae</name>
    <name type="common">Ciliate</name>
    <dbReference type="NCBI Taxonomy" id="5949"/>
    <lineage>
        <taxon>Eukaryota</taxon>
        <taxon>Sar</taxon>
        <taxon>Alveolata</taxon>
        <taxon>Ciliophora</taxon>
        <taxon>Intramacronucleata</taxon>
        <taxon>Spirotrichea</taxon>
        <taxon>Stichotrichia</taxon>
        <taxon>Sporadotrichida</taxon>
        <taxon>Oxytrichidae</taxon>
        <taxon>Stylonychinae</taxon>
        <taxon>Stylonychia</taxon>
    </lineage>
</organism>
<keyword evidence="2" id="KW-0732">Signal</keyword>
<feature type="transmembrane region" description="Helical" evidence="1">
    <location>
        <begin position="400"/>
        <end position="419"/>
    </location>
</feature>
<protein>
    <recommendedName>
        <fullName evidence="5">YHYH domain containing protein</fullName>
    </recommendedName>
</protein>
<dbReference type="AlphaFoldDB" id="A0A077ZZH3"/>
<feature type="transmembrane region" description="Helical" evidence="1">
    <location>
        <begin position="358"/>
        <end position="379"/>
    </location>
</feature>
<evidence type="ECO:0000313" key="4">
    <source>
        <dbReference type="Proteomes" id="UP000039865"/>
    </source>
</evidence>
<proteinExistence type="predicted"/>
<dbReference type="InParanoid" id="A0A077ZZH3"/>
<keyword evidence="1" id="KW-0812">Transmembrane</keyword>
<accession>A0A077ZZH3</accession>
<evidence type="ECO:0000256" key="2">
    <source>
        <dbReference type="SAM" id="SignalP"/>
    </source>
</evidence>
<feature type="chain" id="PRO_5001729153" description="YHYH domain containing protein" evidence="2">
    <location>
        <begin position="22"/>
        <end position="420"/>
    </location>
</feature>
<gene>
    <name evidence="3" type="primary">Contig11098.g563</name>
    <name evidence="3" type="ORF">STYLEM_3982</name>
</gene>
<reference evidence="3 4" key="1">
    <citation type="submission" date="2014-06" db="EMBL/GenBank/DDBJ databases">
        <authorList>
            <person name="Swart Estienne"/>
        </authorList>
    </citation>
    <scope>NUCLEOTIDE SEQUENCE [LARGE SCALE GENOMIC DNA]</scope>
    <source>
        <strain evidence="3 4">130c</strain>
    </source>
</reference>
<evidence type="ECO:0000313" key="3">
    <source>
        <dbReference type="EMBL" id="CDW74997.1"/>
    </source>
</evidence>
<dbReference type="OrthoDB" id="185085at2759"/>
<keyword evidence="1" id="KW-0472">Membrane</keyword>
<feature type="signal peptide" evidence="2">
    <location>
        <begin position="1"/>
        <end position="21"/>
    </location>
</feature>